<dbReference type="HOGENOM" id="CLU_1579635_0_0_1"/>
<reference evidence="3" key="1">
    <citation type="journal article" date="2013" name="Ind. Biotechnol.">
        <title>Comparative genomics analysis of Trichoderma reesei strains.</title>
        <authorList>
            <person name="Koike H."/>
            <person name="Aerts A."/>
            <person name="LaButti K."/>
            <person name="Grigoriev I.V."/>
            <person name="Baker S.E."/>
        </authorList>
    </citation>
    <scope>NUCLEOTIDE SEQUENCE [LARGE SCALE GENOMIC DNA]</scope>
    <source>
        <strain evidence="3">ATCC 56765 / BCRC 32924 / NRRL 11460 / Rut C-30</strain>
    </source>
</reference>
<sequence length="169" mass="19154">MSAPKTPPAIIWLKVFVRANLHRVSRKLRGDEPEAAHGADDELPLGPPPPAYERKPKSPPTEGEIATLQQELRLYEARLEALPEDSPEGRMLLKDAEMLDRWIGHLEYLHAERVGRTVPARFRREPYRDRLKRRIKNRGRAAEPAPRVVVGVMCLPCMQVNQPPQAGPP</sequence>
<dbReference type="KEGG" id="trr:M419DRAFT_5411"/>
<accession>A0A024SMT2</accession>
<name>A0A024SMT2_HYPJR</name>
<evidence type="ECO:0000313" key="2">
    <source>
        <dbReference type="EMBL" id="ETS07187.1"/>
    </source>
</evidence>
<feature type="region of interest" description="Disordered" evidence="1">
    <location>
        <begin position="28"/>
        <end position="63"/>
    </location>
</feature>
<proteinExistence type="predicted"/>
<dbReference type="OrthoDB" id="10369781at2759"/>
<gene>
    <name evidence="2" type="ORF">M419DRAFT_5411</name>
</gene>
<evidence type="ECO:0000256" key="1">
    <source>
        <dbReference type="SAM" id="MobiDB-lite"/>
    </source>
</evidence>
<dbReference type="EMBL" id="KI911139">
    <property type="protein sequence ID" value="ETS07187.1"/>
    <property type="molecule type" value="Genomic_DNA"/>
</dbReference>
<feature type="compositionally biased region" description="Basic and acidic residues" evidence="1">
    <location>
        <begin position="28"/>
        <end position="40"/>
    </location>
</feature>
<dbReference type="Proteomes" id="UP000024376">
    <property type="component" value="Unassembled WGS sequence"/>
</dbReference>
<dbReference type="AlphaFoldDB" id="A0A024SMT2"/>
<organism evidence="2 3">
    <name type="scientific">Hypocrea jecorina (strain ATCC 56765 / BCRC 32924 / NRRL 11460 / Rut C-30)</name>
    <name type="common">Trichoderma reesei</name>
    <dbReference type="NCBI Taxonomy" id="1344414"/>
    <lineage>
        <taxon>Eukaryota</taxon>
        <taxon>Fungi</taxon>
        <taxon>Dikarya</taxon>
        <taxon>Ascomycota</taxon>
        <taxon>Pezizomycotina</taxon>
        <taxon>Sordariomycetes</taxon>
        <taxon>Hypocreomycetidae</taxon>
        <taxon>Hypocreales</taxon>
        <taxon>Hypocreaceae</taxon>
        <taxon>Trichoderma</taxon>
    </lineage>
</organism>
<evidence type="ECO:0000313" key="3">
    <source>
        <dbReference type="Proteomes" id="UP000024376"/>
    </source>
</evidence>
<protein>
    <submittedName>
        <fullName evidence="2">Uncharacterized protein</fullName>
    </submittedName>
</protein>